<feature type="chain" id="PRO_5012323687" description="MORN repeat variant" evidence="1">
    <location>
        <begin position="21"/>
        <end position="138"/>
    </location>
</feature>
<keyword evidence="3" id="KW-1185">Reference proteome</keyword>
<dbReference type="RefSeq" id="WP_082217842.1">
    <property type="nucleotide sequence ID" value="NZ_FUZA01000012.1"/>
</dbReference>
<evidence type="ECO:0008006" key="4">
    <source>
        <dbReference type="Google" id="ProtNLM"/>
    </source>
</evidence>
<reference evidence="3" key="1">
    <citation type="submission" date="2017-02" db="EMBL/GenBank/DDBJ databases">
        <authorList>
            <person name="Varghese N."/>
            <person name="Submissions S."/>
        </authorList>
    </citation>
    <scope>NUCLEOTIDE SEQUENCE [LARGE SCALE GENOMIC DNA]</scope>
    <source>
        <strain evidence="3">DSM 22270</strain>
    </source>
</reference>
<feature type="signal peptide" evidence="1">
    <location>
        <begin position="1"/>
        <end position="20"/>
    </location>
</feature>
<organism evidence="2 3">
    <name type="scientific">Dyadobacter psychrophilus</name>
    <dbReference type="NCBI Taxonomy" id="651661"/>
    <lineage>
        <taxon>Bacteria</taxon>
        <taxon>Pseudomonadati</taxon>
        <taxon>Bacteroidota</taxon>
        <taxon>Cytophagia</taxon>
        <taxon>Cytophagales</taxon>
        <taxon>Spirosomataceae</taxon>
        <taxon>Dyadobacter</taxon>
    </lineage>
</organism>
<gene>
    <name evidence="2" type="ORF">SAMN05660293_05420</name>
</gene>
<keyword evidence="1" id="KW-0732">Signal</keyword>
<name>A0A1T5HEX4_9BACT</name>
<protein>
    <recommendedName>
        <fullName evidence="4">MORN repeat variant</fullName>
    </recommendedName>
</protein>
<dbReference type="Proteomes" id="UP000190897">
    <property type="component" value="Unassembled WGS sequence"/>
</dbReference>
<dbReference type="OrthoDB" id="951799at2"/>
<evidence type="ECO:0000313" key="2">
    <source>
        <dbReference type="EMBL" id="SKC19071.1"/>
    </source>
</evidence>
<dbReference type="AlphaFoldDB" id="A0A1T5HEX4"/>
<dbReference type="STRING" id="651661.SAMN05660293_05420"/>
<evidence type="ECO:0000256" key="1">
    <source>
        <dbReference type="SAM" id="SignalP"/>
    </source>
</evidence>
<accession>A0A1T5HEX4</accession>
<sequence length="138" mass="16184">MKRYHLVFIFLLSLAENAFGQSAALFFQSADIGNARTDSSIRDVWPQKFGKYMRIKYTNGDKTKILKDSVWGFRSRKGRLYRMYKGEPYQFVVKDGYIKYYYDTFALTEPTIIPVTEARYSATLDSPIVFSKKKARRK</sequence>
<proteinExistence type="predicted"/>
<dbReference type="EMBL" id="FUZA01000012">
    <property type="protein sequence ID" value="SKC19071.1"/>
    <property type="molecule type" value="Genomic_DNA"/>
</dbReference>
<evidence type="ECO:0000313" key="3">
    <source>
        <dbReference type="Proteomes" id="UP000190897"/>
    </source>
</evidence>